<keyword evidence="3" id="KW-1185">Reference proteome</keyword>
<reference evidence="2 3" key="1">
    <citation type="submission" date="2020-10" db="EMBL/GenBank/DDBJ databases">
        <title>Mucilaginibacter mali sp. nov., isolated from rhizosphere soil of apple orchard.</title>
        <authorList>
            <person name="Lee J.-S."/>
            <person name="Kim H.S."/>
            <person name="Kim J.-S."/>
        </authorList>
    </citation>
    <scope>NUCLEOTIDE SEQUENCE [LARGE SCALE GENOMIC DNA]</scope>
    <source>
        <strain evidence="2 3">KCTC 23157</strain>
    </source>
</reference>
<gene>
    <name evidence="2" type="ORF">IRJ18_20655</name>
</gene>
<evidence type="ECO:0008006" key="4">
    <source>
        <dbReference type="Google" id="ProtNLM"/>
    </source>
</evidence>
<name>A0ABR9XNC7_9SPHI</name>
<dbReference type="EMBL" id="JADFFM010000002">
    <property type="protein sequence ID" value="MBE9668791.1"/>
    <property type="molecule type" value="Genomic_DNA"/>
</dbReference>
<dbReference type="RefSeq" id="WP_194108172.1">
    <property type="nucleotide sequence ID" value="NZ_JADFFM010000002.1"/>
</dbReference>
<sequence>MIYKATLFTAVLCVIVLSACTKKKEGVMVYQLQYTLPDSLQTYEAYLPKTSTVYFKDDSVATVQGTDQESTTMITHQPTNYMLCLLKSGVRRFEVQYNKDDQAKELPDMKMYDFIKGTATKKIAGYDVQQYIMKNKFNGDTTSTWFTHNVTVPPGFLTMVFNPELGVPVAFSTNQNGMVTKTTLKEIRYESVPVGIFNAPPGYMKLTPQQLREMPVEN</sequence>
<evidence type="ECO:0000313" key="3">
    <source>
        <dbReference type="Proteomes" id="UP000632774"/>
    </source>
</evidence>
<organism evidence="2 3">
    <name type="scientific">Mucilaginibacter boryungensis</name>
    <dbReference type="NCBI Taxonomy" id="768480"/>
    <lineage>
        <taxon>Bacteria</taxon>
        <taxon>Pseudomonadati</taxon>
        <taxon>Bacteroidota</taxon>
        <taxon>Sphingobacteriia</taxon>
        <taxon>Sphingobacteriales</taxon>
        <taxon>Sphingobacteriaceae</taxon>
        <taxon>Mucilaginibacter</taxon>
    </lineage>
</organism>
<comment type="caution">
    <text evidence="2">The sequence shown here is derived from an EMBL/GenBank/DDBJ whole genome shotgun (WGS) entry which is preliminary data.</text>
</comment>
<keyword evidence="1" id="KW-0732">Signal</keyword>
<proteinExistence type="predicted"/>
<protein>
    <recommendedName>
        <fullName evidence="4">GLPGLI family protein</fullName>
    </recommendedName>
</protein>
<evidence type="ECO:0000256" key="1">
    <source>
        <dbReference type="SAM" id="SignalP"/>
    </source>
</evidence>
<feature type="chain" id="PRO_5047485583" description="GLPGLI family protein" evidence="1">
    <location>
        <begin position="20"/>
        <end position="218"/>
    </location>
</feature>
<feature type="signal peptide" evidence="1">
    <location>
        <begin position="1"/>
        <end position="19"/>
    </location>
</feature>
<evidence type="ECO:0000313" key="2">
    <source>
        <dbReference type="EMBL" id="MBE9668791.1"/>
    </source>
</evidence>
<dbReference type="Proteomes" id="UP000632774">
    <property type="component" value="Unassembled WGS sequence"/>
</dbReference>
<dbReference type="PROSITE" id="PS51257">
    <property type="entry name" value="PROKAR_LIPOPROTEIN"/>
    <property type="match status" value="1"/>
</dbReference>
<accession>A0ABR9XNC7</accession>